<dbReference type="InterPro" id="IPR055361">
    <property type="entry name" value="tRNA_methyltr_TrmB_bact"/>
</dbReference>
<dbReference type="EMBL" id="FRAD01000015">
    <property type="protein sequence ID" value="SHK15643.1"/>
    <property type="molecule type" value="Genomic_DNA"/>
</dbReference>
<dbReference type="Pfam" id="PF02390">
    <property type="entry name" value="Methyltransf_4"/>
    <property type="match status" value="1"/>
</dbReference>
<dbReference type="STRING" id="1121331.SAMN02745248_01910"/>
<evidence type="ECO:0000256" key="5">
    <source>
        <dbReference type="ARBA" id="ARBA00022691"/>
    </source>
</evidence>
<dbReference type="AlphaFoldDB" id="A0A1M6Q691"/>
<dbReference type="CDD" id="cd02440">
    <property type="entry name" value="AdoMet_MTases"/>
    <property type="match status" value="1"/>
</dbReference>
<comment type="pathway">
    <text evidence="7 9">tRNA modification; N(7)-methylguanine-tRNA biosynthesis.</text>
</comment>
<dbReference type="RefSeq" id="WP_072903866.1">
    <property type="nucleotide sequence ID" value="NZ_FRAD01000015.1"/>
</dbReference>
<feature type="binding site" evidence="9">
    <location>
        <position position="121"/>
    </location>
    <ligand>
        <name>substrate</name>
    </ligand>
</feature>
<dbReference type="PANTHER" id="PTHR23417:SF14">
    <property type="entry name" value="PENTACOTRIPEPTIDE-REPEAT REGION OF PRORP DOMAIN-CONTAINING PROTEIN"/>
    <property type="match status" value="1"/>
</dbReference>
<keyword evidence="6 9" id="KW-0819">tRNA processing</keyword>
<feature type="binding site" evidence="9">
    <location>
        <position position="95"/>
    </location>
    <ligand>
        <name>S-adenosyl-L-methionine</name>
        <dbReference type="ChEBI" id="CHEBI:59789"/>
    </ligand>
</feature>
<accession>A0A1M6Q691</accession>
<dbReference type="GO" id="GO:0043527">
    <property type="term" value="C:tRNA methyltransferase complex"/>
    <property type="evidence" value="ECO:0007669"/>
    <property type="project" value="TreeGrafter"/>
</dbReference>
<evidence type="ECO:0000256" key="9">
    <source>
        <dbReference type="HAMAP-Rule" id="MF_01057"/>
    </source>
</evidence>
<evidence type="ECO:0000256" key="1">
    <source>
        <dbReference type="ARBA" id="ARBA00000142"/>
    </source>
</evidence>
<dbReference type="GO" id="GO:0008176">
    <property type="term" value="F:tRNA (guanine(46)-N7)-methyltransferase activity"/>
    <property type="evidence" value="ECO:0007669"/>
    <property type="project" value="UniProtKB-UniRule"/>
</dbReference>
<reference evidence="10 11" key="1">
    <citation type="submission" date="2016-11" db="EMBL/GenBank/DDBJ databases">
        <authorList>
            <person name="Jaros S."/>
            <person name="Januszkiewicz K."/>
            <person name="Wedrychowicz H."/>
        </authorList>
    </citation>
    <scope>NUCLEOTIDE SEQUENCE [LARGE SCALE GENOMIC DNA]</scope>
    <source>
        <strain evidence="10 11">DSM 3090</strain>
    </source>
</reference>
<feature type="binding site" evidence="9">
    <location>
        <begin position="191"/>
        <end position="194"/>
    </location>
    <ligand>
        <name>substrate</name>
    </ligand>
</feature>
<keyword evidence="5 9" id="KW-0949">S-adenosyl-L-methionine</keyword>
<name>A0A1M6Q691_9CLOT</name>
<gene>
    <name evidence="9" type="primary">trmB</name>
    <name evidence="10" type="ORF">SAMN02745248_01910</name>
</gene>
<keyword evidence="11" id="KW-1185">Reference proteome</keyword>
<comment type="catalytic activity">
    <reaction evidence="1 9">
        <text>guanosine(46) in tRNA + S-adenosyl-L-methionine = N(7)-methylguanosine(46) in tRNA + S-adenosyl-L-homocysteine</text>
        <dbReference type="Rhea" id="RHEA:42708"/>
        <dbReference type="Rhea" id="RHEA-COMP:10188"/>
        <dbReference type="Rhea" id="RHEA-COMP:10189"/>
        <dbReference type="ChEBI" id="CHEBI:57856"/>
        <dbReference type="ChEBI" id="CHEBI:59789"/>
        <dbReference type="ChEBI" id="CHEBI:74269"/>
        <dbReference type="ChEBI" id="CHEBI:74480"/>
        <dbReference type="EC" id="2.1.1.33"/>
    </reaction>
</comment>
<dbReference type="UniPathway" id="UPA00989"/>
<dbReference type="NCBIfam" id="TIGR00091">
    <property type="entry name" value="tRNA (guanosine(46)-N7)-methyltransferase TrmB"/>
    <property type="match status" value="1"/>
</dbReference>
<comment type="function">
    <text evidence="2 9">Catalyzes the formation of N(7)-methylguanine at position 46 (m7G46) in tRNA.</text>
</comment>
<dbReference type="FunFam" id="3.40.50.150:FF:000035">
    <property type="entry name" value="tRNA (guanine-N(7)-)-methyltransferase"/>
    <property type="match status" value="1"/>
</dbReference>
<dbReference type="InterPro" id="IPR003358">
    <property type="entry name" value="tRNA_(Gua-N-7)_MeTrfase_Trmb"/>
</dbReference>
<dbReference type="SUPFAM" id="SSF53335">
    <property type="entry name" value="S-adenosyl-L-methionine-dependent methyltransferases"/>
    <property type="match status" value="1"/>
</dbReference>
<dbReference type="Gene3D" id="3.40.50.150">
    <property type="entry name" value="Vaccinia Virus protein VP39"/>
    <property type="match status" value="1"/>
</dbReference>
<evidence type="ECO:0000256" key="4">
    <source>
        <dbReference type="ARBA" id="ARBA00022679"/>
    </source>
</evidence>
<dbReference type="EC" id="2.1.1.33" evidence="9"/>
<evidence type="ECO:0000313" key="11">
    <source>
        <dbReference type="Proteomes" id="UP000183952"/>
    </source>
</evidence>
<evidence type="ECO:0000256" key="2">
    <source>
        <dbReference type="ARBA" id="ARBA00003015"/>
    </source>
</evidence>
<protein>
    <recommendedName>
        <fullName evidence="9">tRNA (guanine-N(7)-)-methyltransferase</fullName>
        <ecNumber evidence="9">2.1.1.33</ecNumber>
    </recommendedName>
    <alternativeName>
        <fullName evidence="9">tRNA (guanine(46)-N(7))-methyltransferase</fullName>
    </alternativeName>
    <alternativeName>
        <fullName evidence="9">tRNA(m7G46)-methyltransferase</fullName>
    </alternativeName>
</protein>
<dbReference type="PROSITE" id="PS51625">
    <property type="entry name" value="SAM_MT_TRMB"/>
    <property type="match status" value="1"/>
</dbReference>
<comment type="similarity">
    <text evidence="8 9">Belongs to the class I-like SAM-binding methyltransferase superfamily. TrmB family.</text>
</comment>
<dbReference type="InterPro" id="IPR029063">
    <property type="entry name" value="SAM-dependent_MTases_sf"/>
</dbReference>
<evidence type="ECO:0000256" key="3">
    <source>
        <dbReference type="ARBA" id="ARBA00022603"/>
    </source>
</evidence>
<dbReference type="Proteomes" id="UP000183952">
    <property type="component" value="Unassembled WGS sequence"/>
</dbReference>
<dbReference type="PANTHER" id="PTHR23417">
    <property type="entry name" value="3-DEOXY-D-MANNO-OCTULOSONIC-ACID TRANSFERASE/TRNA GUANINE-N 7 - -METHYLTRANSFERASE"/>
    <property type="match status" value="1"/>
</dbReference>
<feature type="binding site" evidence="9">
    <location>
        <position position="153"/>
    </location>
    <ligand>
        <name>substrate</name>
    </ligand>
</feature>
<feature type="binding site" evidence="9">
    <location>
        <position position="68"/>
    </location>
    <ligand>
        <name>S-adenosyl-L-methionine</name>
        <dbReference type="ChEBI" id="CHEBI:59789"/>
    </ligand>
</feature>
<feature type="region of interest" description="Interaction with RNA" evidence="9">
    <location>
        <begin position="123"/>
        <end position="128"/>
    </location>
</feature>
<organism evidence="10 11">
    <name type="scientific">Hathewaya proteolytica DSM 3090</name>
    <dbReference type="NCBI Taxonomy" id="1121331"/>
    <lineage>
        <taxon>Bacteria</taxon>
        <taxon>Bacillati</taxon>
        <taxon>Bacillota</taxon>
        <taxon>Clostridia</taxon>
        <taxon>Eubacteriales</taxon>
        <taxon>Clostridiaceae</taxon>
        <taxon>Hathewaya</taxon>
    </lineage>
</organism>
<evidence type="ECO:0000313" key="10">
    <source>
        <dbReference type="EMBL" id="SHK15643.1"/>
    </source>
</evidence>
<feature type="binding site" evidence="9">
    <location>
        <position position="43"/>
    </location>
    <ligand>
        <name>S-adenosyl-L-methionine</name>
        <dbReference type="ChEBI" id="CHEBI:59789"/>
    </ligand>
</feature>
<evidence type="ECO:0000256" key="7">
    <source>
        <dbReference type="ARBA" id="ARBA00060552"/>
    </source>
</evidence>
<dbReference type="NCBIfam" id="NF001080">
    <property type="entry name" value="PRK00121.2-2"/>
    <property type="match status" value="1"/>
</dbReference>
<evidence type="ECO:0000256" key="8">
    <source>
        <dbReference type="ARBA" id="ARBA00060767"/>
    </source>
</evidence>
<dbReference type="OrthoDB" id="9802090at2"/>
<sequence>MRLRKNWAARPQMEASSFCIYNPYELKGKWHEVFQNENPIELELGCGRGAFITELAMKNPQVNYIAVDLKDEVLIYVLRKIEENNIENIRIMPINIMLMKDVFDKDEINKIYLNFSTPWPKDRHNKRRLTYGIFLNMYKEFLVQGGEIWFKTDNEPFFNDSLQYFKSEGFSIEYLTYNLHESEYDKINIKTEYETKFSSMGMKIMFCIARLK</sequence>
<comment type="caution">
    <text evidence="9">Lacks conserved residue(s) required for the propagation of feature annotation.</text>
</comment>
<keyword evidence="3 9" id="KW-0489">Methyltransferase</keyword>
<evidence type="ECO:0000256" key="6">
    <source>
        <dbReference type="ARBA" id="ARBA00022694"/>
    </source>
</evidence>
<dbReference type="HAMAP" id="MF_01057">
    <property type="entry name" value="tRNA_methyltr_TrmB"/>
    <property type="match status" value="1"/>
</dbReference>
<proteinExistence type="inferred from homology"/>
<keyword evidence="4 9" id="KW-0808">Transferase</keyword>